<dbReference type="InterPro" id="IPR025232">
    <property type="entry name" value="DUF4174"/>
</dbReference>
<keyword evidence="1" id="KW-0732">Signal</keyword>
<dbReference type="RefSeq" id="WP_177179656.1">
    <property type="nucleotide sequence ID" value="NZ_FNZH01000004.1"/>
</dbReference>
<evidence type="ECO:0000313" key="3">
    <source>
        <dbReference type="EMBL" id="SEJ50019.1"/>
    </source>
</evidence>
<evidence type="ECO:0000313" key="4">
    <source>
        <dbReference type="Proteomes" id="UP000199403"/>
    </source>
</evidence>
<sequence length="141" mass="16443">MKMLFLPLLLASLAGFFSEITLDELRWKNRVLLVFPAVDSRPIGQVNKELMADIEERDMVYFIFGESLISNSSYTFDANYVEQLRERYVRGTQKSCYVLLGKDGGSKLRREQEEINWEELFGTIDAMPMRRREMREDGKGS</sequence>
<keyword evidence="4" id="KW-1185">Reference proteome</keyword>
<dbReference type="Pfam" id="PF13778">
    <property type="entry name" value="DUF4174"/>
    <property type="match status" value="1"/>
</dbReference>
<proteinExistence type="predicted"/>
<reference evidence="4" key="1">
    <citation type="submission" date="2016-10" db="EMBL/GenBank/DDBJ databases">
        <authorList>
            <person name="Varghese N."/>
            <person name="Submissions S."/>
        </authorList>
    </citation>
    <scope>NUCLEOTIDE SEQUENCE [LARGE SCALE GENOMIC DNA]</scope>
    <source>
        <strain evidence="4">IBRC-M 10761</strain>
    </source>
</reference>
<dbReference type="EMBL" id="FNZH01000004">
    <property type="protein sequence ID" value="SEJ50019.1"/>
    <property type="molecule type" value="Genomic_DNA"/>
</dbReference>
<dbReference type="Proteomes" id="UP000199403">
    <property type="component" value="Unassembled WGS sequence"/>
</dbReference>
<protein>
    <recommendedName>
        <fullName evidence="2">DUF4174 domain-containing protein</fullName>
    </recommendedName>
</protein>
<organism evidence="3 4">
    <name type="scientific">Cyclobacterium xiamenense</name>
    <dbReference type="NCBI Taxonomy" id="1297121"/>
    <lineage>
        <taxon>Bacteria</taxon>
        <taxon>Pseudomonadati</taxon>
        <taxon>Bacteroidota</taxon>
        <taxon>Cytophagia</taxon>
        <taxon>Cytophagales</taxon>
        <taxon>Cyclobacteriaceae</taxon>
        <taxon>Cyclobacterium</taxon>
    </lineage>
</organism>
<dbReference type="STRING" id="1416801.SAMN05192553_104317"/>
<dbReference type="AlphaFoldDB" id="A0A1H6Z9B8"/>
<evidence type="ECO:0000259" key="2">
    <source>
        <dbReference type="Pfam" id="PF13778"/>
    </source>
</evidence>
<gene>
    <name evidence="3" type="ORF">SAMN05192553_104317</name>
</gene>
<feature type="domain" description="DUF4174" evidence="2">
    <location>
        <begin position="22"/>
        <end position="133"/>
    </location>
</feature>
<evidence type="ECO:0000256" key="1">
    <source>
        <dbReference type="ARBA" id="ARBA00022729"/>
    </source>
</evidence>
<name>A0A1H6Z9B8_9BACT</name>
<accession>A0A1H6Z9B8</accession>